<evidence type="ECO:0000256" key="4">
    <source>
        <dbReference type="ARBA" id="ARBA00022519"/>
    </source>
</evidence>
<name>A0A381TGB0_9ZZZZ</name>
<dbReference type="GO" id="GO:0022857">
    <property type="term" value="F:transmembrane transporter activity"/>
    <property type="evidence" value="ECO:0007669"/>
    <property type="project" value="InterPro"/>
</dbReference>
<feature type="transmembrane region" description="Helical" evidence="8">
    <location>
        <begin position="269"/>
        <end position="287"/>
    </location>
</feature>
<evidence type="ECO:0000313" key="9">
    <source>
        <dbReference type="EMBL" id="SVA13797.1"/>
    </source>
</evidence>
<evidence type="ECO:0000256" key="5">
    <source>
        <dbReference type="ARBA" id="ARBA00022692"/>
    </source>
</evidence>
<sequence>MAKNVIGHADRKWIFQGMGLTIVVIVLALIFSLINPRFATLSNFLTILTQASYYIILAVGMTFVITSAGIDLSIGSLLALITVIGFELIKGGMHPLLGVLIMFLLGGFIGSISGLLITLVKIPPFITTLGMMVSLRGLALIHSAGKMHYGLPESLTWFGQGSVFGVPVPVIISLIFVIFGAWLFNMTKFGLHVRAIGGNREAARLAGVPVNFIEVMVYCFMGLIVALGGLVMIARIDSTQATIATSMEIHVIAAVIIGGTSLFGGRGSIYGSFIGAILLSMMTNALVIAGVDYFWQLFIMGLIVLIAVAINNFREGKISISSFFQNKNFP</sequence>
<keyword evidence="7 8" id="KW-0472">Membrane</keyword>
<keyword evidence="2" id="KW-0813">Transport</keyword>
<dbReference type="AlphaFoldDB" id="A0A381TGB0"/>
<keyword evidence="4" id="KW-0997">Cell inner membrane</keyword>
<comment type="subcellular location">
    <subcellularLocation>
        <location evidence="1">Cell membrane</location>
        <topology evidence="1">Multi-pass membrane protein</topology>
    </subcellularLocation>
</comment>
<dbReference type="PANTHER" id="PTHR32196">
    <property type="entry name" value="ABC TRANSPORTER PERMEASE PROTEIN YPHD-RELATED-RELATED"/>
    <property type="match status" value="1"/>
</dbReference>
<feature type="transmembrane region" description="Helical" evidence="8">
    <location>
        <begin position="54"/>
        <end position="84"/>
    </location>
</feature>
<reference evidence="9" key="1">
    <citation type="submission" date="2018-05" db="EMBL/GenBank/DDBJ databases">
        <authorList>
            <person name="Lanie J.A."/>
            <person name="Ng W.-L."/>
            <person name="Kazmierczak K.M."/>
            <person name="Andrzejewski T.M."/>
            <person name="Davidsen T.M."/>
            <person name="Wayne K.J."/>
            <person name="Tettelin H."/>
            <person name="Glass J.I."/>
            <person name="Rusch D."/>
            <person name="Podicherti R."/>
            <person name="Tsui H.-C.T."/>
            <person name="Winkler M.E."/>
        </authorList>
    </citation>
    <scope>NUCLEOTIDE SEQUENCE</scope>
</reference>
<accession>A0A381TGB0</accession>
<evidence type="ECO:0000256" key="6">
    <source>
        <dbReference type="ARBA" id="ARBA00022989"/>
    </source>
</evidence>
<dbReference type="CDD" id="cd06579">
    <property type="entry name" value="TM_PBP1_transp_AraH_like"/>
    <property type="match status" value="1"/>
</dbReference>
<dbReference type="EMBL" id="UINC01004365">
    <property type="protein sequence ID" value="SVA13797.1"/>
    <property type="molecule type" value="Genomic_DNA"/>
</dbReference>
<evidence type="ECO:0000256" key="8">
    <source>
        <dbReference type="SAM" id="Phobius"/>
    </source>
</evidence>
<protein>
    <submittedName>
        <fullName evidence="9">Uncharacterized protein</fullName>
    </submittedName>
</protein>
<evidence type="ECO:0000256" key="2">
    <source>
        <dbReference type="ARBA" id="ARBA00022448"/>
    </source>
</evidence>
<feature type="transmembrane region" description="Helical" evidence="8">
    <location>
        <begin position="240"/>
        <end position="262"/>
    </location>
</feature>
<gene>
    <name evidence="9" type="ORF">METZ01_LOCUS66651</name>
</gene>
<organism evidence="9">
    <name type="scientific">marine metagenome</name>
    <dbReference type="NCBI Taxonomy" id="408172"/>
    <lineage>
        <taxon>unclassified sequences</taxon>
        <taxon>metagenomes</taxon>
        <taxon>ecological metagenomes</taxon>
    </lineage>
</organism>
<feature type="transmembrane region" description="Helical" evidence="8">
    <location>
        <begin position="205"/>
        <end position="234"/>
    </location>
</feature>
<keyword evidence="6 8" id="KW-1133">Transmembrane helix</keyword>
<feature type="transmembrane region" description="Helical" evidence="8">
    <location>
        <begin position="13"/>
        <end position="34"/>
    </location>
</feature>
<evidence type="ECO:0000256" key="1">
    <source>
        <dbReference type="ARBA" id="ARBA00004651"/>
    </source>
</evidence>
<feature type="transmembrane region" description="Helical" evidence="8">
    <location>
        <begin position="293"/>
        <end position="313"/>
    </location>
</feature>
<feature type="transmembrane region" description="Helical" evidence="8">
    <location>
        <begin position="96"/>
        <end position="118"/>
    </location>
</feature>
<keyword evidence="5 8" id="KW-0812">Transmembrane</keyword>
<evidence type="ECO:0000256" key="3">
    <source>
        <dbReference type="ARBA" id="ARBA00022475"/>
    </source>
</evidence>
<dbReference type="InterPro" id="IPR001851">
    <property type="entry name" value="ABC_transp_permease"/>
</dbReference>
<dbReference type="GO" id="GO:0005886">
    <property type="term" value="C:plasma membrane"/>
    <property type="evidence" value="ECO:0007669"/>
    <property type="project" value="UniProtKB-SubCell"/>
</dbReference>
<dbReference type="Pfam" id="PF02653">
    <property type="entry name" value="BPD_transp_2"/>
    <property type="match status" value="1"/>
</dbReference>
<evidence type="ECO:0000256" key="7">
    <source>
        <dbReference type="ARBA" id="ARBA00023136"/>
    </source>
</evidence>
<feature type="transmembrane region" description="Helical" evidence="8">
    <location>
        <begin position="164"/>
        <end position="184"/>
    </location>
</feature>
<proteinExistence type="predicted"/>
<dbReference type="PANTHER" id="PTHR32196:SF21">
    <property type="entry name" value="ABC TRANSPORTER PERMEASE PROTEIN YPHD-RELATED"/>
    <property type="match status" value="1"/>
</dbReference>
<keyword evidence="3" id="KW-1003">Cell membrane</keyword>